<sequence>MTNEHQLRVTKKKHEGCLASSSAQAKAWTWLANMSRLTPTALVRRRSQIWPTDGSTNDSGKNYTPESPDFSNAKVETARVVDLSGPRFTAAEATQLSSSGTEAQNARANIRNRS</sequence>
<evidence type="ECO:0000313" key="2">
    <source>
        <dbReference type="EMBL" id="KAG6299229.1"/>
    </source>
</evidence>
<keyword evidence="3" id="KW-1185">Reference proteome</keyword>
<proteinExistence type="predicted"/>
<evidence type="ECO:0000256" key="1">
    <source>
        <dbReference type="SAM" id="MobiDB-lite"/>
    </source>
</evidence>
<name>A0A9P7U344_9HYPO</name>
<feature type="region of interest" description="Disordered" evidence="1">
    <location>
        <begin position="91"/>
        <end position="114"/>
    </location>
</feature>
<reference evidence="2 3" key="1">
    <citation type="journal article" date="2020" name="bioRxiv">
        <title>Whole genome comparisons of ergot fungi reveals the divergence and evolution of species within the genus Claviceps are the result of varying mechanisms driving genome evolution and host range expansion.</title>
        <authorList>
            <person name="Wyka S.A."/>
            <person name="Mondo S.J."/>
            <person name="Liu M."/>
            <person name="Dettman J."/>
            <person name="Nalam V."/>
            <person name="Broders K.D."/>
        </authorList>
    </citation>
    <scope>NUCLEOTIDE SEQUENCE [LARGE SCALE GENOMIC DNA]</scope>
    <source>
        <strain evidence="2 3">Clav52</strain>
    </source>
</reference>
<dbReference type="AlphaFoldDB" id="A0A9P7U344"/>
<comment type="caution">
    <text evidence="2">The sequence shown here is derived from an EMBL/GenBank/DDBJ whole genome shotgun (WGS) entry which is preliminary data.</text>
</comment>
<feature type="region of interest" description="Disordered" evidence="1">
    <location>
        <begin position="47"/>
        <end position="72"/>
    </location>
</feature>
<dbReference type="EMBL" id="SRRH01000100">
    <property type="protein sequence ID" value="KAG6299229.1"/>
    <property type="molecule type" value="Genomic_DNA"/>
</dbReference>
<protein>
    <submittedName>
        <fullName evidence="2">Uncharacterized protein</fullName>
    </submittedName>
</protein>
<evidence type="ECO:0000313" key="3">
    <source>
        <dbReference type="Proteomes" id="UP000707071"/>
    </source>
</evidence>
<feature type="region of interest" description="Disordered" evidence="1">
    <location>
        <begin position="1"/>
        <end position="20"/>
    </location>
</feature>
<dbReference type="Proteomes" id="UP000707071">
    <property type="component" value="Unassembled WGS sequence"/>
</dbReference>
<organism evidence="2 3">
    <name type="scientific">Claviceps aff. purpurea</name>
    <dbReference type="NCBI Taxonomy" id="1967640"/>
    <lineage>
        <taxon>Eukaryota</taxon>
        <taxon>Fungi</taxon>
        <taxon>Dikarya</taxon>
        <taxon>Ascomycota</taxon>
        <taxon>Pezizomycotina</taxon>
        <taxon>Sordariomycetes</taxon>
        <taxon>Hypocreomycetidae</taxon>
        <taxon>Hypocreales</taxon>
        <taxon>Clavicipitaceae</taxon>
        <taxon>Claviceps</taxon>
    </lineage>
</organism>
<feature type="compositionally biased region" description="Polar residues" evidence="1">
    <location>
        <begin position="92"/>
        <end position="107"/>
    </location>
</feature>
<accession>A0A9P7U344</accession>
<feature type="compositionally biased region" description="Polar residues" evidence="1">
    <location>
        <begin position="49"/>
        <end position="65"/>
    </location>
</feature>
<gene>
    <name evidence="2" type="ORF">E4U09_000128</name>
</gene>